<protein>
    <submittedName>
        <fullName evidence="1">Uncharacterized protein</fullName>
    </submittedName>
</protein>
<organism evidence="1">
    <name type="scientific">mine drainage metagenome</name>
    <dbReference type="NCBI Taxonomy" id="410659"/>
    <lineage>
        <taxon>unclassified sequences</taxon>
        <taxon>metagenomes</taxon>
        <taxon>ecological metagenomes</taxon>
    </lineage>
</organism>
<accession>A0A1J5P6J5</accession>
<comment type="caution">
    <text evidence="1">The sequence shown here is derived from an EMBL/GenBank/DDBJ whole genome shotgun (WGS) entry which is preliminary data.</text>
</comment>
<gene>
    <name evidence="1" type="ORF">GALL_520450</name>
</gene>
<proteinExistence type="predicted"/>
<name>A0A1J5P6J5_9ZZZZ</name>
<dbReference type="EMBL" id="MLJW01006641">
    <property type="protein sequence ID" value="OIQ66384.1"/>
    <property type="molecule type" value="Genomic_DNA"/>
</dbReference>
<reference evidence="1" key="1">
    <citation type="submission" date="2016-10" db="EMBL/GenBank/DDBJ databases">
        <title>Sequence of Gallionella enrichment culture.</title>
        <authorList>
            <person name="Poehlein A."/>
            <person name="Muehling M."/>
            <person name="Daniel R."/>
        </authorList>
    </citation>
    <scope>NUCLEOTIDE SEQUENCE</scope>
</reference>
<sequence length="118" mass="13336">MPGMGGVSLFEGIVETDRWFGPLFTNMRFTRSHMPVRFRADYPLVLAQPVQRSAYANGTLDSMDIARGLDALSPADWQAYETTIVEPNTRPNRPFGAYATDTRKKRHACMREHDSVEA</sequence>
<evidence type="ECO:0000313" key="1">
    <source>
        <dbReference type="EMBL" id="OIQ66384.1"/>
    </source>
</evidence>
<dbReference type="AlphaFoldDB" id="A0A1J5P6J5"/>